<dbReference type="Gene3D" id="3.40.50.10140">
    <property type="entry name" value="Toll/interleukin-1 receptor homology (TIR) domain"/>
    <property type="match status" value="1"/>
</dbReference>
<dbReference type="SUPFAM" id="SSF52200">
    <property type="entry name" value="Toll/Interleukin receptor TIR domain"/>
    <property type="match status" value="1"/>
</dbReference>
<gene>
    <name evidence="2" type="ORF">GALL_301290</name>
</gene>
<evidence type="ECO:0000259" key="1">
    <source>
        <dbReference type="Pfam" id="PF18145"/>
    </source>
</evidence>
<accession>A0A1J5RIN7</accession>
<sequence>MTETADNFDPLGAHFLSYRQKDGTELTNEIMWRLRAGGIPVWRDADDLLPGDTETRLREALADGLAGGVLVVTPDVANSRIVREIEAPTLVNLAERSGFSLAIANNILRRGKPDYGAPDRLLGRTDGRLAGFMQCAVPEPAEMRKLVDGVRKVRMRNIRDVVTTADGWMDINVQTRNFGSSDDRSGAGLDVRVKPARAGRLPDAAGLRLFADTAAGFPTAVQGAGASKVRFSGGAHLSLAIALGMLLPATRIGRMEVLDQHGGTWAASAPVFSADGGGPLQVVDQTTRNRQGPHAVAVYLDLMPMRNDSAWQALVEEKCADLGETLHVRSVSDGMLDLDRAAEIAAAAATLTRDLSYRHGSAEVHLVYRGPFAMALLIGRLLNTVRAVLYEWDDTGAPPRYVATLRCTPAEMTTPVTVLLPEQ</sequence>
<protein>
    <recommendedName>
        <fullName evidence="1">SMODS-associated and fused to various effectors domain-containing protein</fullName>
    </recommendedName>
</protein>
<evidence type="ECO:0000313" key="2">
    <source>
        <dbReference type="EMBL" id="OIQ87989.1"/>
    </source>
</evidence>
<dbReference type="InterPro" id="IPR035897">
    <property type="entry name" value="Toll_tir_struct_dom_sf"/>
</dbReference>
<comment type="caution">
    <text evidence="2">The sequence shown here is derived from an EMBL/GenBank/DDBJ whole genome shotgun (WGS) entry which is preliminary data.</text>
</comment>
<organism evidence="2">
    <name type="scientific">mine drainage metagenome</name>
    <dbReference type="NCBI Taxonomy" id="410659"/>
    <lineage>
        <taxon>unclassified sequences</taxon>
        <taxon>metagenomes</taxon>
        <taxon>ecological metagenomes</taxon>
    </lineage>
</organism>
<name>A0A1J5RIN7_9ZZZZ</name>
<reference evidence="2" key="1">
    <citation type="submission" date="2016-10" db="EMBL/GenBank/DDBJ databases">
        <title>Sequence of Gallionella enrichment culture.</title>
        <authorList>
            <person name="Poehlein A."/>
            <person name="Muehling M."/>
            <person name="Daniel R."/>
        </authorList>
    </citation>
    <scope>NUCLEOTIDE SEQUENCE</scope>
</reference>
<dbReference type="Pfam" id="PF18145">
    <property type="entry name" value="SAVED"/>
    <property type="match status" value="1"/>
</dbReference>
<dbReference type="InterPro" id="IPR040836">
    <property type="entry name" value="SAVED"/>
</dbReference>
<dbReference type="AlphaFoldDB" id="A0A1J5RIN7"/>
<proteinExistence type="predicted"/>
<feature type="domain" description="SMODS-associated and fused to various effectors" evidence="1">
    <location>
        <begin position="224"/>
        <end position="405"/>
    </location>
</feature>
<dbReference type="NCBIfam" id="NF033611">
    <property type="entry name" value="SAVED"/>
    <property type="match status" value="1"/>
</dbReference>
<dbReference type="EMBL" id="MLJW01000393">
    <property type="protein sequence ID" value="OIQ87989.1"/>
    <property type="molecule type" value="Genomic_DNA"/>
</dbReference>